<dbReference type="PANTHER" id="PTHR42878">
    <property type="entry name" value="TWO-COMPONENT HISTIDINE KINASE"/>
    <property type="match status" value="1"/>
</dbReference>
<dbReference type="Proteomes" id="UP000219453">
    <property type="component" value="Unassembled WGS sequence"/>
</dbReference>
<feature type="domain" description="PAS" evidence="10">
    <location>
        <begin position="269"/>
        <end position="336"/>
    </location>
</feature>
<evidence type="ECO:0000256" key="2">
    <source>
        <dbReference type="ARBA" id="ARBA00012438"/>
    </source>
</evidence>
<dbReference type="Pfam" id="PF02518">
    <property type="entry name" value="HATPase_c"/>
    <property type="match status" value="1"/>
</dbReference>
<dbReference type="SMART" id="SM00448">
    <property type="entry name" value="REC"/>
    <property type="match status" value="1"/>
</dbReference>
<dbReference type="NCBIfam" id="TIGR00229">
    <property type="entry name" value="sensory_box"/>
    <property type="match status" value="3"/>
</dbReference>
<dbReference type="GO" id="GO:0007234">
    <property type="term" value="P:osmosensory signaling via phosphorelay pathway"/>
    <property type="evidence" value="ECO:0007669"/>
    <property type="project" value="TreeGrafter"/>
</dbReference>
<dbReference type="GO" id="GO:0000156">
    <property type="term" value="F:phosphorelay response regulator activity"/>
    <property type="evidence" value="ECO:0007669"/>
    <property type="project" value="TreeGrafter"/>
</dbReference>
<dbReference type="SUPFAM" id="SSF55785">
    <property type="entry name" value="PYP-like sensor domain (PAS domain)"/>
    <property type="match status" value="3"/>
</dbReference>
<dbReference type="CDD" id="cd00130">
    <property type="entry name" value="PAS"/>
    <property type="match status" value="3"/>
</dbReference>
<dbReference type="InterPro" id="IPR003661">
    <property type="entry name" value="HisK_dim/P_dom"/>
</dbReference>
<dbReference type="SUPFAM" id="SSF55874">
    <property type="entry name" value="ATPase domain of HSP90 chaperone/DNA topoisomerase II/histidine kinase"/>
    <property type="match status" value="1"/>
</dbReference>
<evidence type="ECO:0000259" key="9">
    <source>
        <dbReference type="PROSITE" id="PS50110"/>
    </source>
</evidence>
<evidence type="ECO:0000313" key="12">
    <source>
        <dbReference type="EMBL" id="SNZ16898.1"/>
    </source>
</evidence>
<dbReference type="Gene3D" id="3.30.565.10">
    <property type="entry name" value="Histidine kinase-like ATPase, C-terminal domain"/>
    <property type="match status" value="1"/>
</dbReference>
<dbReference type="InterPro" id="IPR000700">
    <property type="entry name" value="PAS-assoc_C"/>
</dbReference>
<accession>A0A285P625</accession>
<feature type="domain" description="PAC" evidence="11">
    <location>
        <begin position="339"/>
        <end position="391"/>
    </location>
</feature>
<keyword evidence="5 12" id="KW-0418">Kinase</keyword>
<dbReference type="GO" id="GO:0016020">
    <property type="term" value="C:membrane"/>
    <property type="evidence" value="ECO:0007669"/>
    <property type="project" value="UniProtKB-SubCell"/>
</dbReference>
<evidence type="ECO:0000256" key="1">
    <source>
        <dbReference type="ARBA" id="ARBA00000085"/>
    </source>
</evidence>
<dbReference type="InterPro" id="IPR000014">
    <property type="entry name" value="PAS"/>
</dbReference>
<dbReference type="SUPFAM" id="SSF47384">
    <property type="entry name" value="Homodimeric domain of signal transducing histidine kinase"/>
    <property type="match status" value="1"/>
</dbReference>
<dbReference type="InterPro" id="IPR035965">
    <property type="entry name" value="PAS-like_dom_sf"/>
</dbReference>
<dbReference type="InterPro" id="IPR013767">
    <property type="entry name" value="PAS_fold"/>
</dbReference>
<dbReference type="Pfam" id="PF00072">
    <property type="entry name" value="Response_reg"/>
    <property type="match status" value="1"/>
</dbReference>
<dbReference type="PROSITE" id="PS50110">
    <property type="entry name" value="RESPONSE_REGULATORY"/>
    <property type="match status" value="1"/>
</dbReference>
<dbReference type="InterPro" id="IPR001610">
    <property type="entry name" value="PAC"/>
</dbReference>
<dbReference type="InterPro" id="IPR001789">
    <property type="entry name" value="Sig_transdc_resp-reg_receiver"/>
</dbReference>
<dbReference type="SMART" id="SM00086">
    <property type="entry name" value="PAC"/>
    <property type="match status" value="2"/>
</dbReference>
<protein>
    <recommendedName>
        <fullName evidence="2">histidine kinase</fullName>
        <ecNumber evidence="2">2.7.13.3</ecNumber>
    </recommendedName>
</protein>
<evidence type="ECO:0000256" key="4">
    <source>
        <dbReference type="ARBA" id="ARBA00022679"/>
    </source>
</evidence>
<dbReference type="GO" id="GO:0030295">
    <property type="term" value="F:protein kinase activator activity"/>
    <property type="evidence" value="ECO:0007669"/>
    <property type="project" value="TreeGrafter"/>
</dbReference>
<evidence type="ECO:0000259" key="10">
    <source>
        <dbReference type="PROSITE" id="PS50112"/>
    </source>
</evidence>
<evidence type="ECO:0000259" key="8">
    <source>
        <dbReference type="PROSITE" id="PS50109"/>
    </source>
</evidence>
<dbReference type="AlphaFoldDB" id="A0A285P625"/>
<organism evidence="12 13">
    <name type="scientific">Natronoarchaeum philippinense</name>
    <dbReference type="NCBI Taxonomy" id="558529"/>
    <lineage>
        <taxon>Archaea</taxon>
        <taxon>Methanobacteriati</taxon>
        <taxon>Methanobacteriota</taxon>
        <taxon>Stenosarchaea group</taxon>
        <taxon>Halobacteria</taxon>
        <taxon>Halobacteriales</taxon>
        <taxon>Natronoarchaeaceae</taxon>
    </lineage>
</organism>
<dbReference type="PANTHER" id="PTHR42878:SF15">
    <property type="entry name" value="BACTERIOPHYTOCHROME"/>
    <property type="match status" value="1"/>
</dbReference>
<dbReference type="RefSeq" id="WP_097009709.1">
    <property type="nucleotide sequence ID" value="NZ_OBEJ01000004.1"/>
</dbReference>
<evidence type="ECO:0000313" key="13">
    <source>
        <dbReference type="Proteomes" id="UP000219453"/>
    </source>
</evidence>
<dbReference type="PROSITE" id="PS50109">
    <property type="entry name" value="HIS_KIN"/>
    <property type="match status" value="1"/>
</dbReference>
<feature type="domain" description="PAS" evidence="10">
    <location>
        <begin position="153"/>
        <end position="202"/>
    </location>
</feature>
<evidence type="ECO:0000256" key="7">
    <source>
        <dbReference type="PROSITE-ProRule" id="PRU00169"/>
    </source>
</evidence>
<dbReference type="InterPro" id="IPR036890">
    <property type="entry name" value="HATPase_C_sf"/>
</dbReference>
<dbReference type="CDD" id="cd00082">
    <property type="entry name" value="HisKA"/>
    <property type="match status" value="1"/>
</dbReference>
<keyword evidence="13" id="KW-1185">Reference proteome</keyword>
<gene>
    <name evidence="12" type="ORF">SAMN06269185_2805</name>
</gene>
<dbReference type="OrthoDB" id="8127at2157"/>
<reference evidence="13" key="1">
    <citation type="submission" date="2017-09" db="EMBL/GenBank/DDBJ databases">
        <authorList>
            <person name="Varghese N."/>
            <person name="Submissions S."/>
        </authorList>
    </citation>
    <scope>NUCLEOTIDE SEQUENCE [LARGE SCALE GENOMIC DNA]</scope>
    <source>
        <strain evidence="13">DSM 27208</strain>
    </source>
</reference>
<dbReference type="EC" id="2.7.13.3" evidence="2"/>
<dbReference type="Gene3D" id="1.10.287.130">
    <property type="match status" value="1"/>
</dbReference>
<dbReference type="GO" id="GO:0000155">
    <property type="term" value="F:phosphorelay sensor kinase activity"/>
    <property type="evidence" value="ECO:0007669"/>
    <property type="project" value="InterPro"/>
</dbReference>
<comment type="caution">
    <text evidence="7">Lacks conserved residue(s) required for the propagation of feature annotation.</text>
</comment>
<feature type="domain" description="Response regulatory" evidence="9">
    <location>
        <begin position="19"/>
        <end position="137"/>
    </location>
</feature>
<comment type="catalytic activity">
    <reaction evidence="1">
        <text>ATP + protein L-histidine = ADP + protein N-phospho-L-histidine.</text>
        <dbReference type="EC" id="2.7.13.3"/>
    </reaction>
</comment>
<dbReference type="EMBL" id="OBEJ01000004">
    <property type="protein sequence ID" value="SNZ16898.1"/>
    <property type="molecule type" value="Genomic_DNA"/>
</dbReference>
<keyword evidence="4" id="KW-0808">Transferase</keyword>
<evidence type="ECO:0000256" key="3">
    <source>
        <dbReference type="ARBA" id="ARBA00022553"/>
    </source>
</evidence>
<dbReference type="CDD" id="cd00156">
    <property type="entry name" value="REC"/>
    <property type="match status" value="1"/>
</dbReference>
<dbReference type="InterPro" id="IPR004358">
    <property type="entry name" value="Sig_transdc_His_kin-like_C"/>
</dbReference>
<dbReference type="Gene3D" id="3.40.50.2300">
    <property type="match status" value="1"/>
</dbReference>
<dbReference type="PROSITE" id="PS50112">
    <property type="entry name" value="PAS"/>
    <property type="match status" value="3"/>
</dbReference>
<dbReference type="SMART" id="SM00091">
    <property type="entry name" value="PAS"/>
    <property type="match status" value="3"/>
</dbReference>
<dbReference type="Pfam" id="PF00512">
    <property type="entry name" value="HisKA"/>
    <property type="match status" value="1"/>
</dbReference>
<feature type="domain" description="Histidine kinase" evidence="8">
    <location>
        <begin position="525"/>
        <end position="724"/>
    </location>
</feature>
<evidence type="ECO:0000256" key="5">
    <source>
        <dbReference type="ARBA" id="ARBA00022777"/>
    </source>
</evidence>
<keyword evidence="6" id="KW-0472">Membrane</keyword>
<evidence type="ECO:0000259" key="11">
    <source>
        <dbReference type="PROSITE" id="PS50113"/>
    </source>
</evidence>
<name>A0A285P625_NATPI</name>
<dbReference type="InterPro" id="IPR011006">
    <property type="entry name" value="CheY-like_superfamily"/>
</dbReference>
<feature type="domain" description="PAS" evidence="10">
    <location>
        <begin position="392"/>
        <end position="450"/>
    </location>
</feature>
<dbReference type="CDD" id="cd00075">
    <property type="entry name" value="HATPase"/>
    <property type="match status" value="1"/>
</dbReference>
<dbReference type="SUPFAM" id="SSF52172">
    <property type="entry name" value="CheY-like"/>
    <property type="match status" value="1"/>
</dbReference>
<dbReference type="GO" id="GO:0006355">
    <property type="term" value="P:regulation of DNA-templated transcription"/>
    <property type="evidence" value="ECO:0007669"/>
    <property type="project" value="InterPro"/>
</dbReference>
<dbReference type="Gene3D" id="3.30.450.20">
    <property type="entry name" value="PAS domain"/>
    <property type="match status" value="3"/>
</dbReference>
<dbReference type="PROSITE" id="PS50113">
    <property type="entry name" value="PAC"/>
    <property type="match status" value="1"/>
</dbReference>
<proteinExistence type="predicted"/>
<dbReference type="InterPro" id="IPR005467">
    <property type="entry name" value="His_kinase_dom"/>
</dbReference>
<dbReference type="InterPro" id="IPR036097">
    <property type="entry name" value="HisK_dim/P_sf"/>
</dbReference>
<dbReference type="SMART" id="SM00388">
    <property type="entry name" value="HisKA"/>
    <property type="match status" value="1"/>
</dbReference>
<sequence length="724" mass="81341">MTFDGTLPESPLRDSTPIDILLVEPDAEFAEMVAACLERDDGEFAVYIEANPDDAMAVIRDETTAVDCVVSGYDMPEMDGLDLLDAVRERDPDRPFILFTGEGSEALASKAISAGVTDYVRKRGGTEQCQALANRVRNAVERYRAEQYLDRGRQAIESAHDGISIIDRDGRIRYLNTAYAELFGYDRAELQGRHWELLYREDDLQKVYDVLLPEARSGRWSGRTEFVRKDGDVIDAEHTLTYTDGGWLVCTVAPPQDEQAEQHLSVKGRAMDEAPVGIVLTDPSAADNPIIYANDKFVDLTGYEKSEAIGRNCRFLQGERTREEPVRKLREAVEAREPATVELRNYRADGTEFWNRVRIAPVFGNDGDVELFVGFQSDVTTRKEREQQLRSSTARLEALFENSPDMIAIHDADGTIRDANRRMCEELGYARSELVGKSVWELDPTVDPDEARSFWNELPMQTPRRFNGELERKDDTTFPVEIHLIRVDLDGEDRFVAMDRDISDQQKRESRLVEQNQRLDRFTSVVSHDLRNPLNVAKGRLELLREDCDSDQIEDLDVALSRMDNMIDDLLTLAQEGERAMEIETLDVTTVVEACWETVATGDATLDTDIDATVDADRDQLQQLFENLIRNAVEHSSASPDSEHGGDTVTVTVGEIDRGFYVADDGPGIPEDERDDVFEAGYSTEAGGTGFGLSIVEQVVDAHDWTITVTESDDGGARFEIRTD</sequence>
<dbReference type="InterPro" id="IPR050351">
    <property type="entry name" value="BphY/WalK/GraS-like"/>
</dbReference>
<dbReference type="InterPro" id="IPR003594">
    <property type="entry name" value="HATPase_dom"/>
</dbReference>
<keyword evidence="3" id="KW-0597">Phosphoprotein</keyword>
<dbReference type="Pfam" id="PF13426">
    <property type="entry name" value="PAS_9"/>
    <property type="match status" value="2"/>
</dbReference>
<dbReference type="SMART" id="SM00387">
    <property type="entry name" value="HATPase_c"/>
    <property type="match status" value="1"/>
</dbReference>
<dbReference type="Pfam" id="PF00989">
    <property type="entry name" value="PAS"/>
    <property type="match status" value="1"/>
</dbReference>
<dbReference type="PRINTS" id="PR00344">
    <property type="entry name" value="BCTRLSENSOR"/>
</dbReference>
<evidence type="ECO:0000256" key="6">
    <source>
        <dbReference type="ARBA" id="ARBA00023136"/>
    </source>
</evidence>